<sequence length="67" mass="8167">MMNLQENKIQQFFLKVLDNLLINHPNLQLEKFQHQFLIVLKLKEDFLLKILKDLYNNELQDILMVKI</sequence>
<dbReference type="Proteomes" id="UP000018888">
    <property type="component" value="Unassembled WGS sequence"/>
</dbReference>
<comment type="caution">
    <text evidence="1">The sequence shown here is derived from an EMBL/GenBank/DDBJ whole genome shotgun (WGS) entry which is preliminary data.</text>
</comment>
<reference evidence="1 2" key="1">
    <citation type="journal article" date="2013" name="Proc. Natl. Acad. Sci. U.S.A.">
        <title>Genome of an arbuscular mycorrhizal fungus provides insight into the oldest plant symbiosis.</title>
        <authorList>
            <person name="Tisserant E."/>
            <person name="Malbreil M."/>
            <person name="Kuo A."/>
            <person name="Kohler A."/>
            <person name="Symeonidi A."/>
            <person name="Balestrini R."/>
            <person name="Charron P."/>
            <person name="Duensing N."/>
            <person name="Frei Dit Frey N."/>
            <person name="Gianinazzi-Pearson V."/>
            <person name="Gilbert L.B."/>
            <person name="Handa Y."/>
            <person name="Herr J.R."/>
            <person name="Hijri M."/>
            <person name="Koul R."/>
            <person name="Kawaguchi M."/>
            <person name="Krajinski F."/>
            <person name="Lammers P.J."/>
            <person name="Masclaux F.G."/>
            <person name="Murat C."/>
            <person name="Morin E."/>
            <person name="Ndikumana S."/>
            <person name="Pagni M."/>
            <person name="Petitpierre D."/>
            <person name="Requena N."/>
            <person name="Rosikiewicz P."/>
            <person name="Riley R."/>
            <person name="Saito K."/>
            <person name="San Clemente H."/>
            <person name="Shapiro H."/>
            <person name="van Tuinen D."/>
            <person name="Becard G."/>
            <person name="Bonfante P."/>
            <person name="Paszkowski U."/>
            <person name="Shachar-Hill Y.Y."/>
            <person name="Tuskan G.A."/>
            <person name="Young P.W."/>
            <person name="Sanders I.R."/>
            <person name="Henrissat B."/>
            <person name="Rensing S.A."/>
            <person name="Grigoriev I.V."/>
            <person name="Corradi N."/>
            <person name="Roux C."/>
            <person name="Martin F."/>
        </authorList>
    </citation>
    <scope>NUCLEOTIDE SEQUENCE [LARGE SCALE GENOMIC DNA]</scope>
    <source>
        <strain evidence="1 2">DAOM 197198</strain>
    </source>
</reference>
<reference evidence="1 2" key="2">
    <citation type="journal article" date="2018" name="New Phytol.">
        <title>High intraspecific genome diversity in the model arbuscular mycorrhizal symbiont Rhizophagus irregularis.</title>
        <authorList>
            <person name="Chen E.C.H."/>
            <person name="Morin E."/>
            <person name="Beaudet D."/>
            <person name="Noel J."/>
            <person name="Yildirir G."/>
            <person name="Ndikumana S."/>
            <person name="Charron P."/>
            <person name="St-Onge C."/>
            <person name="Giorgi J."/>
            <person name="Kruger M."/>
            <person name="Marton T."/>
            <person name="Ropars J."/>
            <person name="Grigoriev I.V."/>
            <person name="Hainaut M."/>
            <person name="Henrissat B."/>
            <person name="Roux C."/>
            <person name="Martin F."/>
            <person name="Corradi N."/>
        </authorList>
    </citation>
    <scope>NUCLEOTIDE SEQUENCE [LARGE SCALE GENOMIC DNA]</scope>
    <source>
        <strain evidence="1 2">DAOM 197198</strain>
    </source>
</reference>
<evidence type="ECO:0000313" key="1">
    <source>
        <dbReference type="EMBL" id="POG73839.1"/>
    </source>
</evidence>
<dbReference type="EMBL" id="AUPC02000078">
    <property type="protein sequence ID" value="POG73839.1"/>
    <property type="molecule type" value="Genomic_DNA"/>
</dbReference>
<protein>
    <submittedName>
        <fullName evidence="1">Uncharacterized protein</fullName>
    </submittedName>
</protein>
<keyword evidence="2" id="KW-1185">Reference proteome</keyword>
<proteinExistence type="predicted"/>
<gene>
    <name evidence="1" type="ORF">GLOIN_2v1581516</name>
</gene>
<accession>A0A2P4Q882</accession>
<name>A0A2P4Q882_RHIID</name>
<dbReference type="VEuPathDB" id="FungiDB:RhiirFUN_002137"/>
<organism evidence="1 2">
    <name type="scientific">Rhizophagus irregularis (strain DAOM 181602 / DAOM 197198 / MUCL 43194)</name>
    <name type="common">Arbuscular mycorrhizal fungus</name>
    <name type="synonym">Glomus intraradices</name>
    <dbReference type="NCBI Taxonomy" id="747089"/>
    <lineage>
        <taxon>Eukaryota</taxon>
        <taxon>Fungi</taxon>
        <taxon>Fungi incertae sedis</taxon>
        <taxon>Mucoromycota</taxon>
        <taxon>Glomeromycotina</taxon>
        <taxon>Glomeromycetes</taxon>
        <taxon>Glomerales</taxon>
        <taxon>Glomeraceae</taxon>
        <taxon>Rhizophagus</taxon>
    </lineage>
</organism>
<evidence type="ECO:0000313" key="2">
    <source>
        <dbReference type="Proteomes" id="UP000018888"/>
    </source>
</evidence>
<dbReference type="AlphaFoldDB" id="A0A2P4Q882"/>